<reference evidence="1 2" key="1">
    <citation type="submission" date="2015-04" db="EMBL/GenBank/DDBJ databases">
        <title>Complete genome of flavobacterium.</title>
        <authorList>
            <person name="Kwon Y.M."/>
            <person name="Kim S.-J."/>
        </authorList>
    </citation>
    <scope>NUCLEOTIDE SEQUENCE [LARGE SCALE GENOMIC DNA]</scope>
    <source>
        <strain evidence="1 2">DK169</strain>
    </source>
</reference>
<proteinExistence type="predicted"/>
<dbReference type="AlphaFoldDB" id="A0A0Q1H9H5"/>
<gene>
    <name evidence="1" type="ORF">AAY42_10960</name>
</gene>
<dbReference type="PANTHER" id="PTHR42999:SF1">
    <property type="entry name" value="PENTAPEPTIDE REPEAT-CONTAINING PROTEIN"/>
    <property type="match status" value="1"/>
</dbReference>
<dbReference type="SUPFAM" id="SSF141571">
    <property type="entry name" value="Pentapeptide repeat-like"/>
    <property type="match status" value="1"/>
</dbReference>
<dbReference type="Pfam" id="PF13599">
    <property type="entry name" value="Pentapeptide_4"/>
    <property type="match status" value="1"/>
</dbReference>
<dbReference type="Gene3D" id="2.160.20.80">
    <property type="entry name" value="E3 ubiquitin-protein ligase SopA"/>
    <property type="match status" value="1"/>
</dbReference>
<dbReference type="InterPro" id="IPR052949">
    <property type="entry name" value="PA_immunity-related"/>
</dbReference>
<sequence length="190" mass="22111">MSNSFIADKTFDNQDYSETRLKKADYENCIFKNCKFSNGFLDNQNFMECQFLECDLTNANVKHTIFKECLFTSSKLMGLRFEDCNDFLLAVEFENSDLSFASFFQLSIKNTPFKDCKLIETDFTEADLTLSTFTNCNIDRAIFNQTILEKADFRTSFNFDIDPQQNKLKKARFSKENLIGLLKKHDIVVT</sequence>
<dbReference type="RefSeq" id="WP_055395124.1">
    <property type="nucleotide sequence ID" value="NZ_LCTZ01000002.1"/>
</dbReference>
<dbReference type="OrthoDB" id="67652at2"/>
<organism evidence="1 2">
    <name type="scientific">Flagellimonas eckloniae</name>
    <dbReference type="NCBI Taxonomy" id="346185"/>
    <lineage>
        <taxon>Bacteria</taxon>
        <taxon>Pseudomonadati</taxon>
        <taxon>Bacteroidota</taxon>
        <taxon>Flavobacteriia</taxon>
        <taxon>Flavobacteriales</taxon>
        <taxon>Flavobacteriaceae</taxon>
        <taxon>Flagellimonas</taxon>
    </lineage>
</organism>
<protein>
    <submittedName>
        <fullName evidence="1">Pentapeptide repeat-containing protein</fullName>
    </submittedName>
</protein>
<accession>A0A0Q1H9H5</accession>
<comment type="caution">
    <text evidence="1">The sequence shown here is derived from an EMBL/GenBank/DDBJ whole genome shotgun (WGS) entry which is preliminary data.</text>
</comment>
<dbReference type="Proteomes" id="UP000050827">
    <property type="component" value="Unassembled WGS sequence"/>
</dbReference>
<dbReference type="Pfam" id="PF00805">
    <property type="entry name" value="Pentapeptide"/>
    <property type="match status" value="1"/>
</dbReference>
<evidence type="ECO:0000313" key="1">
    <source>
        <dbReference type="EMBL" id="KQC30338.1"/>
    </source>
</evidence>
<name>A0A0Q1H9H5_9FLAO</name>
<dbReference type="STRING" id="346185.AAY42_10960"/>
<evidence type="ECO:0000313" key="2">
    <source>
        <dbReference type="Proteomes" id="UP000050827"/>
    </source>
</evidence>
<keyword evidence="2" id="KW-1185">Reference proteome</keyword>
<dbReference type="InterPro" id="IPR001646">
    <property type="entry name" value="5peptide_repeat"/>
</dbReference>
<dbReference type="EMBL" id="LCTZ01000002">
    <property type="protein sequence ID" value="KQC30338.1"/>
    <property type="molecule type" value="Genomic_DNA"/>
</dbReference>
<dbReference type="PANTHER" id="PTHR42999">
    <property type="entry name" value="ANTIBIOTIC RESISTANCE PROTEIN MCBG"/>
    <property type="match status" value="1"/>
</dbReference>